<dbReference type="PANTHER" id="PTHR31975:SF1">
    <property type="entry name" value="BUD SITE SELECTION PROTEIN 7-RELATED"/>
    <property type="match status" value="1"/>
</dbReference>
<dbReference type="Proteomes" id="UP000007241">
    <property type="component" value="Unassembled WGS sequence"/>
</dbReference>
<gene>
    <name evidence="2" type="ORF">BATDEDRAFT_36301</name>
</gene>
<feature type="compositionally biased region" description="Basic and acidic residues" evidence="1">
    <location>
        <begin position="482"/>
        <end position="496"/>
    </location>
</feature>
<dbReference type="InterPro" id="IPR011990">
    <property type="entry name" value="TPR-like_helical_dom_sf"/>
</dbReference>
<keyword evidence="3" id="KW-1185">Reference proteome</keyword>
<dbReference type="GeneID" id="18241041"/>
<dbReference type="AlphaFoldDB" id="F4PEN9"/>
<evidence type="ECO:0000313" key="3">
    <source>
        <dbReference type="Proteomes" id="UP000007241"/>
    </source>
</evidence>
<dbReference type="RefSeq" id="XP_006683080.1">
    <property type="nucleotide sequence ID" value="XM_006683017.1"/>
</dbReference>
<dbReference type="SUPFAM" id="SSF48452">
    <property type="entry name" value="TPR-like"/>
    <property type="match status" value="1"/>
</dbReference>
<accession>F4PEN9</accession>
<proteinExistence type="predicted"/>
<dbReference type="EMBL" id="GL882898">
    <property type="protein sequence ID" value="EGF76330.1"/>
    <property type="molecule type" value="Genomic_DNA"/>
</dbReference>
<evidence type="ECO:0000313" key="2">
    <source>
        <dbReference type="EMBL" id="EGF76330.1"/>
    </source>
</evidence>
<dbReference type="OMA" id="IEAYQHC"/>
<dbReference type="Gene3D" id="1.25.40.10">
    <property type="entry name" value="Tetratricopeptide repeat domain"/>
    <property type="match status" value="2"/>
</dbReference>
<feature type="compositionally biased region" description="Polar residues" evidence="1">
    <location>
        <begin position="538"/>
        <end position="554"/>
    </location>
</feature>
<reference evidence="2 3" key="1">
    <citation type="submission" date="2009-12" db="EMBL/GenBank/DDBJ databases">
        <title>The draft genome of Batrachochytrium dendrobatidis.</title>
        <authorList>
            <consortium name="US DOE Joint Genome Institute (JGI-PGF)"/>
            <person name="Kuo A."/>
            <person name="Salamov A."/>
            <person name="Schmutz J."/>
            <person name="Lucas S."/>
            <person name="Pitluck S."/>
            <person name="Rosenblum E."/>
            <person name="Stajich J."/>
            <person name="Eisen M."/>
            <person name="Grigoriev I.V."/>
        </authorList>
    </citation>
    <scope>NUCLEOTIDE SEQUENCE [LARGE SCALE GENOMIC DNA]</scope>
    <source>
        <strain evidence="3">JAM81 / FGSC 10211</strain>
    </source>
</reference>
<feature type="region of interest" description="Disordered" evidence="1">
    <location>
        <begin position="373"/>
        <end position="403"/>
    </location>
</feature>
<feature type="compositionally biased region" description="Polar residues" evidence="1">
    <location>
        <begin position="375"/>
        <end position="389"/>
    </location>
</feature>
<feature type="region of interest" description="Disordered" evidence="1">
    <location>
        <begin position="457"/>
        <end position="560"/>
    </location>
</feature>
<feature type="compositionally biased region" description="Acidic residues" evidence="1">
    <location>
        <begin position="466"/>
        <end position="481"/>
    </location>
</feature>
<dbReference type="STRING" id="684364.F4PEN9"/>
<dbReference type="GO" id="GO:0034044">
    <property type="term" value="C:exomer complex"/>
    <property type="evidence" value="ECO:0000318"/>
    <property type="project" value="GO_Central"/>
</dbReference>
<dbReference type="InParanoid" id="F4PEN9"/>
<dbReference type="HOGENOM" id="CLU_019711_0_0_1"/>
<dbReference type="InterPro" id="IPR015374">
    <property type="entry name" value="ChAPs"/>
</dbReference>
<sequence>MVAATDTGVLRGIPEFFETEINECLVARTESLATFRELGSPDLCHVVKANSKSVPKEIGSYHFVLGADTSSSATVAAYLNSLMYMLASAPVQGKPNPWKIKMGTFCCFNAFSRVDVRVEVKIPGGVDSYIVDLRGDRHPITNVAIWQEAFVSAVLRAILDDNDEPDGNDGHPLLGLRKIDPLQTLGAEGRFLEAAAVEFWKGWQLGSQPEVQVATPFSNHLTNGIFSYFQNAGRLSEAAKFFADLDSRDPDVAAILAKAYLGTDEEIKAVQVLYEASKKHPVTYSLLLVQTDFLIGKKQFEKALKLAKLAVTYAPSEFLVWAKLADIYIQLSDFESALLALNSCPMFTYCERDSQRMPPPARTHLPLRADATTLRPDQNPKTIPQTNGTLFDENDPREDEVHPELQRLPSLSLRGTFLEAYRLLIRIVARVGWDDLLKFRSQVFVMEDEYLIHRSAAEESRRPGDDVDTGDDFKDEDDLEGDVSRRYLDEEQKNDIHNAANGGAGKLRRSSSNTSSDVHSGDDRIMQSIDLDNGGDIASNTMSNADQAPKSASPSKGKLSIDELMKRATLEKNDSATPNVQKTRVPNPRSQLHRVSFSFKHKRLCEKWLDNLFMVLYNDLRLYTALKQEMSQFKNQTNNSNAMIYRKTGAEWEIYGDLAERLFHRDDAKEAYRLCLDQKLSTKAWLKLLQIHAEDGNIQLCLQSVVKMTTLLDRTFSEHTYPSSIGRGLFMLIRRHGFAKVQNVLISMNVPQAGYRQIIRYFEYAELFRVSGADW</sequence>
<dbReference type="Pfam" id="PF09295">
    <property type="entry name" value="ChAPs"/>
    <property type="match status" value="1"/>
</dbReference>
<dbReference type="GO" id="GO:0006893">
    <property type="term" value="P:Golgi to plasma membrane transport"/>
    <property type="evidence" value="ECO:0000318"/>
    <property type="project" value="GO_Central"/>
</dbReference>
<dbReference type="PANTHER" id="PTHR31975">
    <property type="entry name" value="BUD SITE SELECTION PROTEIN 7-RELATED"/>
    <property type="match status" value="1"/>
</dbReference>
<dbReference type="FunFam" id="1.25.40.10:FF:000149">
    <property type="entry name" value="Clathrin-coated vesiclec protein (Bud7)"/>
    <property type="match status" value="1"/>
</dbReference>
<dbReference type="FunCoup" id="F4PEN9">
    <property type="interactions" value="11"/>
</dbReference>
<evidence type="ECO:0000256" key="1">
    <source>
        <dbReference type="SAM" id="MobiDB-lite"/>
    </source>
</evidence>
<name>F4PEN9_BATDJ</name>
<organism evidence="2 3">
    <name type="scientific">Batrachochytrium dendrobatidis (strain JAM81 / FGSC 10211)</name>
    <name type="common">Frog chytrid fungus</name>
    <dbReference type="NCBI Taxonomy" id="684364"/>
    <lineage>
        <taxon>Eukaryota</taxon>
        <taxon>Fungi</taxon>
        <taxon>Fungi incertae sedis</taxon>
        <taxon>Chytridiomycota</taxon>
        <taxon>Chytridiomycota incertae sedis</taxon>
        <taxon>Chytridiomycetes</taxon>
        <taxon>Rhizophydiales</taxon>
        <taxon>Rhizophydiales incertae sedis</taxon>
        <taxon>Batrachochytrium</taxon>
    </lineage>
</organism>
<protein>
    <submittedName>
        <fullName evidence="2">Uncharacterized protein</fullName>
    </submittedName>
</protein>
<dbReference type="OrthoDB" id="434695at2759"/>